<dbReference type="RefSeq" id="WP_263270383.1">
    <property type="nucleotide sequence ID" value="NZ_CP081201.1"/>
</dbReference>
<dbReference type="InterPro" id="IPR046025">
    <property type="entry name" value="DUF5983"/>
</dbReference>
<feature type="domain" description="DUF5983" evidence="1">
    <location>
        <begin position="128"/>
        <end position="235"/>
    </location>
</feature>
<organism evidence="2 3">
    <name type="scientific">Pseudomonas phytophila</name>
    <dbReference type="NCBI Taxonomy" id="2867264"/>
    <lineage>
        <taxon>Bacteria</taxon>
        <taxon>Pseudomonadati</taxon>
        <taxon>Pseudomonadota</taxon>
        <taxon>Gammaproteobacteria</taxon>
        <taxon>Pseudomonadales</taxon>
        <taxon>Pseudomonadaceae</taxon>
        <taxon>Pseudomonas</taxon>
    </lineage>
</organism>
<dbReference type="Proteomes" id="UP001063228">
    <property type="component" value="Chromosome"/>
</dbReference>
<proteinExistence type="predicted"/>
<gene>
    <name evidence="2" type="ORF">K3169_04850</name>
</gene>
<accession>A0ABY6FH36</accession>
<evidence type="ECO:0000313" key="3">
    <source>
        <dbReference type="Proteomes" id="UP001063228"/>
    </source>
</evidence>
<protein>
    <submittedName>
        <fullName evidence="2">ABC transporter substrate-binding protein</fullName>
    </submittedName>
</protein>
<dbReference type="Pfam" id="PF19419">
    <property type="entry name" value="DUF5983"/>
    <property type="match status" value="1"/>
</dbReference>
<sequence length="239" mass="26689">MQIRQTNPFVRGYTNLRYQRVVLITYEPDCPPCYKTLHPSQEHLQDHEIQLHPCAFNDNFALVIGGPAVADDLIDQCQSSGLIRDVLYEVQATEDGKTIHLGDTPTSDSAQALIKRLTFHTGHYSRSWEINSDHISEDAFHLLQQLAASSTVTGLNFECFLLDDSYTVGCKLFCTPWTDDHLLEVEGITADQLKQQQLEAGLPESLVGVLFLASLADVRFLVFDSSALVLENLPLARNA</sequence>
<evidence type="ECO:0000259" key="1">
    <source>
        <dbReference type="Pfam" id="PF19419"/>
    </source>
</evidence>
<dbReference type="EMBL" id="CP081201">
    <property type="protein sequence ID" value="UXZ97238.1"/>
    <property type="molecule type" value="Genomic_DNA"/>
</dbReference>
<evidence type="ECO:0000313" key="2">
    <source>
        <dbReference type="EMBL" id="UXZ97238.1"/>
    </source>
</evidence>
<reference evidence="2" key="1">
    <citation type="submission" date="2021-08" db="EMBL/GenBank/DDBJ databases">
        <title>Complete genome sequence of Pseudomonas phytophila.</title>
        <authorList>
            <person name="Weir B.S."/>
            <person name="Templeton M.D."/>
            <person name="Arshed S."/>
            <person name="Andersen M.T."/>
            <person name="Jayaraman J."/>
        </authorList>
    </citation>
    <scope>NUCLEOTIDE SEQUENCE</scope>
    <source>
        <strain evidence="2">ICMP 23753</strain>
    </source>
</reference>
<keyword evidence="3" id="KW-1185">Reference proteome</keyword>
<name>A0ABY6FH36_9PSED</name>